<evidence type="ECO:0000259" key="2">
    <source>
        <dbReference type="Pfam" id="PF13229"/>
    </source>
</evidence>
<protein>
    <recommendedName>
        <fullName evidence="5">Right handed beta helix region</fullName>
    </recommendedName>
</protein>
<dbReference type="PANTHER" id="PTHR31339">
    <property type="entry name" value="PECTIN LYASE-RELATED"/>
    <property type="match status" value="1"/>
</dbReference>
<dbReference type="InterPro" id="IPR039448">
    <property type="entry name" value="Beta_helix"/>
</dbReference>
<keyword evidence="4" id="KW-1185">Reference proteome</keyword>
<dbReference type="Pfam" id="PF13229">
    <property type="entry name" value="Beta_helix"/>
    <property type="match status" value="1"/>
</dbReference>
<evidence type="ECO:0008006" key="5">
    <source>
        <dbReference type="Google" id="ProtNLM"/>
    </source>
</evidence>
<dbReference type="PROSITE" id="PS51318">
    <property type="entry name" value="TAT"/>
    <property type="match status" value="1"/>
</dbReference>
<evidence type="ECO:0000313" key="4">
    <source>
        <dbReference type="Proteomes" id="UP000579605"/>
    </source>
</evidence>
<name>A0A852Z8J4_9ACTN</name>
<dbReference type="AlphaFoldDB" id="A0A852Z8J4"/>
<dbReference type="SUPFAM" id="SSF51126">
    <property type="entry name" value="Pectin lyase-like"/>
    <property type="match status" value="2"/>
</dbReference>
<organism evidence="3 4">
    <name type="scientific">Actinopolymorpha rutila</name>
    <dbReference type="NCBI Taxonomy" id="446787"/>
    <lineage>
        <taxon>Bacteria</taxon>
        <taxon>Bacillati</taxon>
        <taxon>Actinomycetota</taxon>
        <taxon>Actinomycetes</taxon>
        <taxon>Propionibacteriales</taxon>
        <taxon>Actinopolymorphaceae</taxon>
        <taxon>Actinopolymorpha</taxon>
    </lineage>
</organism>
<dbReference type="InterPro" id="IPR051801">
    <property type="entry name" value="GH28_Enzymes"/>
</dbReference>
<proteinExistence type="predicted"/>
<dbReference type="InterPro" id="IPR006311">
    <property type="entry name" value="TAT_signal"/>
</dbReference>
<feature type="domain" description="Right handed beta helix" evidence="2">
    <location>
        <begin position="642"/>
        <end position="718"/>
    </location>
</feature>
<dbReference type="RefSeq" id="WP_179786428.1">
    <property type="nucleotide sequence ID" value="NZ_BAAARR010000022.1"/>
</dbReference>
<dbReference type="Pfam" id="PF12708">
    <property type="entry name" value="Pect-lyase_RHGA_epim"/>
    <property type="match status" value="1"/>
</dbReference>
<comment type="caution">
    <text evidence="3">The sequence shown here is derived from an EMBL/GenBank/DDBJ whole genome shotgun (WGS) entry which is preliminary data.</text>
</comment>
<accession>A0A852Z8J4</accession>
<dbReference type="InterPro" id="IPR012334">
    <property type="entry name" value="Pectin_lyas_fold"/>
</dbReference>
<dbReference type="SMART" id="SM00710">
    <property type="entry name" value="PbH1"/>
    <property type="match status" value="12"/>
</dbReference>
<sequence>MDPHRLWRTRRELLRDAGLVGTGLAAAAAGVLPAGPASAAPPGVRNLPRSWYDRPGLEGMPRIDYESMPVENVRDHGAVGDGRTPDRAAFDAAVDALQAKGGGVVYLPTGRYLFPPPPPPTPHYWLRDLTNIHFVGEGESSVVVFEQPGITGPNDYAPKYTFTQGWAFPNVVNVSLRALSLTWTPLSQMRDGRPWYAIVLDGGQGAQFVGVHVDGGQPGIWIPGGRDKWVVDCVVRNTASDAIHFQGATRSVGAYNYVENANDDALANFTNTADTPDTTKIGDVRFAYNTVVFVGWGRGLTFGGSRQRIDHNWVEAQVEAGIYTDVGIFEGAPNAPLYDAAAQDNTLVRTNLAQREDNAFYRYGTGGYQGAICVRDEVRGMRVERNRIAGSGVHGMTFGIEGWRPFDGTDVVVDSNVVERPLGTGIRFIQTATADRIRFAGNEILDTGTASVSVEGTLTHVTTRDNEVTTPPSVTGSVSGDFDGFTVVDDEPRYRDAYHDFRVAADETGWSQPPSGPRISPRTAVADVRRFGARGDGRGNDLPAFERALRSLPASGGVLRIPAGTFVLRPPTGPDAYPDTRIRHHLLVAGRDDLRVEGVGEDSVLVFTSADHQGIRFVDCTRVALAGVRLELRPSTPLRHNRALVELSATRDSVVEHVTAAGSSGPGVLVDSSRSVAVRDSRVQRAGTHGIEIAASRQVFVDNCTVTDARDHGIFLSWLGSIACAPQYVRFSGNRVAGTREGAGVAVIGGDHVSVADNAVDRSYLAGIYLYSRCGNFPPGRVEVTGNVLSDTNTGRLSHTPGAIAVHSLQRGRTSADVLLAGNTIRRTPYAGIWVGGPTPIGTKLADLARLELRDNPVTEAGGPPVDISAAQREHIDHLQI</sequence>
<evidence type="ECO:0000313" key="3">
    <source>
        <dbReference type="EMBL" id="NYH88545.1"/>
    </source>
</evidence>
<gene>
    <name evidence="3" type="ORF">F4554_001183</name>
</gene>
<feature type="domain" description="Rhamnogalacturonase A/B/Epimerase-like pectate lyase" evidence="1">
    <location>
        <begin position="72"/>
        <end position="260"/>
    </location>
</feature>
<reference evidence="3 4" key="1">
    <citation type="submission" date="2020-07" db="EMBL/GenBank/DDBJ databases">
        <title>Sequencing the genomes of 1000 actinobacteria strains.</title>
        <authorList>
            <person name="Klenk H.-P."/>
        </authorList>
    </citation>
    <scope>NUCLEOTIDE SEQUENCE [LARGE SCALE GENOMIC DNA]</scope>
    <source>
        <strain evidence="3 4">DSM 18448</strain>
    </source>
</reference>
<dbReference type="Proteomes" id="UP000579605">
    <property type="component" value="Unassembled WGS sequence"/>
</dbReference>
<dbReference type="InterPro" id="IPR011050">
    <property type="entry name" value="Pectin_lyase_fold/virulence"/>
</dbReference>
<evidence type="ECO:0000259" key="1">
    <source>
        <dbReference type="Pfam" id="PF12708"/>
    </source>
</evidence>
<dbReference type="InterPro" id="IPR024535">
    <property type="entry name" value="RHGA/B-epi-like_pectate_lyase"/>
</dbReference>
<dbReference type="EMBL" id="JACBZH010000001">
    <property type="protein sequence ID" value="NYH88545.1"/>
    <property type="molecule type" value="Genomic_DNA"/>
</dbReference>
<dbReference type="InterPro" id="IPR006626">
    <property type="entry name" value="PbH1"/>
</dbReference>
<dbReference type="Gene3D" id="2.160.20.10">
    <property type="entry name" value="Single-stranded right-handed beta-helix, Pectin lyase-like"/>
    <property type="match status" value="3"/>
</dbReference>